<evidence type="ECO:0000313" key="1">
    <source>
        <dbReference type="EMBL" id="SDE54212.1"/>
    </source>
</evidence>
<accession>A0A1G7DRW3</accession>
<protein>
    <submittedName>
        <fullName evidence="1">Uncharacterized protein</fullName>
    </submittedName>
</protein>
<evidence type="ECO:0000313" key="2">
    <source>
        <dbReference type="Proteomes" id="UP000198517"/>
    </source>
</evidence>
<keyword evidence="2" id="KW-1185">Reference proteome</keyword>
<name>A0A1G7DRW3_9FLAO</name>
<organism evidence="1 2">
    <name type="scientific">Riemerella columbipharyngis</name>
    <dbReference type="NCBI Taxonomy" id="1071918"/>
    <lineage>
        <taxon>Bacteria</taxon>
        <taxon>Pseudomonadati</taxon>
        <taxon>Bacteroidota</taxon>
        <taxon>Flavobacteriia</taxon>
        <taxon>Flavobacteriales</taxon>
        <taxon>Weeksellaceae</taxon>
        <taxon>Riemerella</taxon>
    </lineage>
</organism>
<dbReference type="EMBL" id="FNAS01000012">
    <property type="protein sequence ID" value="SDE54212.1"/>
    <property type="molecule type" value="Genomic_DNA"/>
</dbReference>
<dbReference type="Proteomes" id="UP000198517">
    <property type="component" value="Unassembled WGS sequence"/>
</dbReference>
<gene>
    <name evidence="1" type="ORF">SAMN05421544_11231</name>
</gene>
<reference evidence="1 2" key="1">
    <citation type="submission" date="2016-10" db="EMBL/GenBank/DDBJ databases">
        <authorList>
            <person name="de Groot N.N."/>
        </authorList>
    </citation>
    <scope>NUCLEOTIDE SEQUENCE [LARGE SCALE GENOMIC DNA]</scope>
    <source>
        <strain evidence="1 2">DSM 24015</strain>
    </source>
</reference>
<dbReference type="AlphaFoldDB" id="A0A1G7DRW3"/>
<proteinExistence type="predicted"/>
<sequence>MLKRIPKKSKKIGILFVCHSVFCFLDGQKNMYICAFQKMKDIDLSENN</sequence>
<dbReference type="STRING" id="1071918.SAMN05421544_11231"/>